<accession>A0A150WRU5</accession>
<feature type="chain" id="PRO_5007573268" evidence="1">
    <location>
        <begin position="20"/>
        <end position="245"/>
    </location>
</feature>
<dbReference type="AlphaFoldDB" id="A0A150WRU5"/>
<evidence type="ECO:0000313" key="2">
    <source>
        <dbReference type="EMBL" id="KYG67182.1"/>
    </source>
</evidence>
<dbReference type="EMBL" id="LUKE01000001">
    <property type="protein sequence ID" value="KYG67182.1"/>
    <property type="molecule type" value="Genomic_DNA"/>
</dbReference>
<dbReference type="OrthoDB" id="508953at2"/>
<evidence type="ECO:0000256" key="1">
    <source>
        <dbReference type="SAM" id="SignalP"/>
    </source>
</evidence>
<protein>
    <submittedName>
        <fullName evidence="2">Uncharacterized protein</fullName>
    </submittedName>
</protein>
<proteinExistence type="predicted"/>
<dbReference type="Proteomes" id="UP000075320">
    <property type="component" value="Unassembled WGS sequence"/>
</dbReference>
<name>A0A150WRU5_BDEBC</name>
<evidence type="ECO:0000313" key="3">
    <source>
        <dbReference type="Proteomes" id="UP000075320"/>
    </source>
</evidence>
<dbReference type="RefSeq" id="WP_061834758.1">
    <property type="nucleotide sequence ID" value="NZ_LUKE01000001.1"/>
</dbReference>
<sequence length="245" mass="27517">MKKLILGLVISLMASQTFAAAREFRVLTGHTKGGLALAWGLKGQAIDFEKMDKKSHDEQWDFFFKNEKNAENYLVDLKTMQILAVVREGSEDSLQGTIAEFSEMINTNHNDLRLVYDENSKIGVTAGYAKWFGGLETIFALKENAYGQNEVIGSCNQDCENTIIMPAMKAQMTKEQIKDFESYDAQNSFYEVTTDKKTGRIFWKVTITSETPKSDKGTSYSGLMTLTFEGGKFKAVFGKVVKNKN</sequence>
<feature type="signal peptide" evidence="1">
    <location>
        <begin position="1"/>
        <end position="19"/>
    </location>
</feature>
<gene>
    <name evidence="2" type="ORF">AZI86_09235</name>
</gene>
<organism evidence="2 3">
    <name type="scientific">Bdellovibrio bacteriovorus</name>
    <dbReference type="NCBI Taxonomy" id="959"/>
    <lineage>
        <taxon>Bacteria</taxon>
        <taxon>Pseudomonadati</taxon>
        <taxon>Bdellovibrionota</taxon>
        <taxon>Bdellovibrionia</taxon>
        <taxon>Bdellovibrionales</taxon>
        <taxon>Pseudobdellovibrionaceae</taxon>
        <taxon>Bdellovibrio</taxon>
    </lineage>
</organism>
<reference evidence="2 3" key="1">
    <citation type="submission" date="2016-03" db="EMBL/GenBank/DDBJ databases">
        <authorList>
            <person name="Ploux O."/>
        </authorList>
    </citation>
    <scope>NUCLEOTIDE SEQUENCE [LARGE SCALE GENOMIC DNA]</scope>
    <source>
        <strain evidence="2 3">R0</strain>
    </source>
</reference>
<keyword evidence="3" id="KW-1185">Reference proteome</keyword>
<comment type="caution">
    <text evidence="2">The sequence shown here is derived from an EMBL/GenBank/DDBJ whole genome shotgun (WGS) entry which is preliminary data.</text>
</comment>
<keyword evidence="1" id="KW-0732">Signal</keyword>